<dbReference type="InterPro" id="IPR014284">
    <property type="entry name" value="RNA_pol_sigma-70_dom"/>
</dbReference>
<dbReference type="PANTHER" id="PTHR43133">
    <property type="entry name" value="RNA POLYMERASE ECF-TYPE SIGMA FACTO"/>
    <property type="match status" value="1"/>
</dbReference>
<dbReference type="AlphaFoldDB" id="A0A074M3T8"/>
<dbReference type="InterPro" id="IPR053812">
    <property type="entry name" value="HTH_Sigma70_ECF-like"/>
</dbReference>
<dbReference type="InterPro" id="IPR036388">
    <property type="entry name" value="WH-like_DNA-bd_sf"/>
</dbReference>
<dbReference type="Proteomes" id="UP000027866">
    <property type="component" value="Unassembled WGS sequence"/>
</dbReference>
<dbReference type="InterPro" id="IPR039425">
    <property type="entry name" value="RNA_pol_sigma-70-like"/>
</dbReference>
<organism evidence="5 6">
    <name type="scientific">Erythrobacter litoralis</name>
    <dbReference type="NCBI Taxonomy" id="39960"/>
    <lineage>
        <taxon>Bacteria</taxon>
        <taxon>Pseudomonadati</taxon>
        <taxon>Pseudomonadota</taxon>
        <taxon>Alphaproteobacteria</taxon>
        <taxon>Sphingomonadales</taxon>
        <taxon>Erythrobacteraceae</taxon>
        <taxon>Erythrobacter/Porphyrobacter group</taxon>
        <taxon>Erythrobacter</taxon>
    </lineage>
</organism>
<evidence type="ECO:0000313" key="6">
    <source>
        <dbReference type="Proteomes" id="UP000027866"/>
    </source>
</evidence>
<comment type="caution">
    <text evidence="5">The sequence shown here is derived from an EMBL/GenBank/DDBJ whole genome shotgun (WGS) entry which is preliminary data.</text>
</comment>
<name>A0A074M3T8_9SPHN</name>
<keyword evidence="2" id="KW-0731">Sigma factor</keyword>
<dbReference type="EMBL" id="JMIX01000015">
    <property type="protein sequence ID" value="KEO89286.1"/>
    <property type="molecule type" value="Genomic_DNA"/>
</dbReference>
<feature type="domain" description="RNA polymerase sigma-70 ECF-like HTH" evidence="4">
    <location>
        <begin position="53"/>
        <end position="219"/>
    </location>
</feature>
<evidence type="ECO:0000256" key="2">
    <source>
        <dbReference type="ARBA" id="ARBA00023082"/>
    </source>
</evidence>
<reference evidence="5 6" key="1">
    <citation type="submission" date="2014-04" db="EMBL/GenBank/DDBJ databases">
        <title>A comprehensive comparison of genomes of Erythrobacter spp. Strains.</title>
        <authorList>
            <person name="Zheng Q."/>
        </authorList>
    </citation>
    <scope>NUCLEOTIDE SEQUENCE [LARGE SCALE GENOMIC DNA]</scope>
    <source>
        <strain evidence="5 6">DSM 8509</strain>
    </source>
</reference>
<dbReference type="Pfam" id="PF07638">
    <property type="entry name" value="Sigma70_ECF"/>
    <property type="match status" value="1"/>
</dbReference>
<evidence type="ECO:0000259" key="4">
    <source>
        <dbReference type="Pfam" id="PF07638"/>
    </source>
</evidence>
<gene>
    <name evidence="5" type="ORF">EH32_03925</name>
</gene>
<evidence type="ECO:0000313" key="5">
    <source>
        <dbReference type="EMBL" id="KEO89286.1"/>
    </source>
</evidence>
<evidence type="ECO:0000256" key="3">
    <source>
        <dbReference type="ARBA" id="ARBA00023163"/>
    </source>
</evidence>
<dbReference type="InterPro" id="IPR011517">
    <property type="entry name" value="RNA_pol_sigma70_ECF-like"/>
</dbReference>
<dbReference type="NCBIfam" id="TIGR02999">
    <property type="entry name" value="Sig-70_X6"/>
    <property type="match status" value="1"/>
</dbReference>
<dbReference type="Gene3D" id="1.10.10.10">
    <property type="entry name" value="Winged helix-like DNA-binding domain superfamily/Winged helix DNA-binding domain"/>
    <property type="match status" value="1"/>
</dbReference>
<evidence type="ECO:0000256" key="1">
    <source>
        <dbReference type="ARBA" id="ARBA00023015"/>
    </source>
</evidence>
<dbReference type="InterPro" id="IPR013324">
    <property type="entry name" value="RNA_pol_sigma_r3/r4-like"/>
</dbReference>
<dbReference type="GO" id="GO:0016987">
    <property type="term" value="F:sigma factor activity"/>
    <property type="evidence" value="ECO:0007669"/>
    <property type="project" value="UniProtKB-KW"/>
</dbReference>
<dbReference type="NCBIfam" id="TIGR02937">
    <property type="entry name" value="sigma70-ECF"/>
    <property type="match status" value="1"/>
</dbReference>
<dbReference type="PANTHER" id="PTHR43133:SF39">
    <property type="entry name" value="SIMILAR TO RNA POLYMERASE SIGMA-E FACTOR"/>
    <property type="match status" value="1"/>
</dbReference>
<protein>
    <recommendedName>
        <fullName evidence="4">RNA polymerase sigma-70 ECF-like HTH domain-containing protein</fullName>
    </recommendedName>
</protein>
<keyword evidence="3" id="KW-0804">Transcription</keyword>
<accession>A0A074M3T8</accession>
<dbReference type="GO" id="GO:0006352">
    <property type="term" value="P:DNA-templated transcription initiation"/>
    <property type="evidence" value="ECO:0007669"/>
    <property type="project" value="InterPro"/>
</dbReference>
<sequence>MRGLGGGSRSLRAMPRCEKGLATLLDVQSGEFGSGRASDGEDFAGLAAYASDERERAEALIAEHYDTLIGIARAKRRRNGLNDTLSTVDLLHEAYVRIGGEALFDDGAHFIRAANLAMRHVIIDHARRKLAGKRGGGQGAVTLDEHSPLFPEFSETPEELVGIAQLLRALEACNPRWLKVVDARYFGGMTEDETASVLGVSARTIRRDWSEAREWLAERMGLAAG</sequence>
<keyword evidence="1" id="KW-0805">Transcription regulation</keyword>
<proteinExistence type="predicted"/>
<keyword evidence="6" id="KW-1185">Reference proteome</keyword>
<dbReference type="SUPFAM" id="SSF88659">
    <property type="entry name" value="Sigma3 and sigma4 domains of RNA polymerase sigma factors"/>
    <property type="match status" value="1"/>
</dbReference>